<gene>
    <name evidence="1" type="ORF">PMAYCL1PPCAC_20251</name>
</gene>
<keyword evidence="2" id="KW-1185">Reference proteome</keyword>
<dbReference type="EMBL" id="BTRK01000004">
    <property type="protein sequence ID" value="GMR50056.1"/>
    <property type="molecule type" value="Genomic_DNA"/>
</dbReference>
<dbReference type="AlphaFoldDB" id="A0AAN5I403"/>
<organism evidence="1 2">
    <name type="scientific">Pristionchus mayeri</name>
    <dbReference type="NCBI Taxonomy" id="1317129"/>
    <lineage>
        <taxon>Eukaryota</taxon>
        <taxon>Metazoa</taxon>
        <taxon>Ecdysozoa</taxon>
        <taxon>Nematoda</taxon>
        <taxon>Chromadorea</taxon>
        <taxon>Rhabditida</taxon>
        <taxon>Rhabditina</taxon>
        <taxon>Diplogasteromorpha</taxon>
        <taxon>Diplogasteroidea</taxon>
        <taxon>Neodiplogasteridae</taxon>
        <taxon>Pristionchus</taxon>
    </lineage>
</organism>
<dbReference type="Proteomes" id="UP001328107">
    <property type="component" value="Unassembled WGS sequence"/>
</dbReference>
<reference evidence="2" key="1">
    <citation type="submission" date="2022-10" db="EMBL/GenBank/DDBJ databases">
        <title>Genome assembly of Pristionchus species.</title>
        <authorList>
            <person name="Yoshida K."/>
            <person name="Sommer R.J."/>
        </authorList>
    </citation>
    <scope>NUCLEOTIDE SEQUENCE [LARGE SCALE GENOMIC DNA]</scope>
    <source>
        <strain evidence="2">RS5460</strain>
    </source>
</reference>
<proteinExistence type="predicted"/>
<sequence length="83" mass="9862">MLYWRPETRSSDLRTIKRLIPIYLLQSLRVYILLIKFKNMYYLPSRYMRAEFIEKFVAESQSHSIHSKSGACDSFFKCTESGA</sequence>
<comment type="caution">
    <text evidence="1">The sequence shown here is derived from an EMBL/GenBank/DDBJ whole genome shotgun (WGS) entry which is preliminary data.</text>
</comment>
<accession>A0AAN5I403</accession>
<name>A0AAN5I403_9BILA</name>
<protein>
    <submittedName>
        <fullName evidence="1">Uncharacterized protein</fullName>
    </submittedName>
</protein>
<evidence type="ECO:0000313" key="2">
    <source>
        <dbReference type="Proteomes" id="UP001328107"/>
    </source>
</evidence>
<evidence type="ECO:0000313" key="1">
    <source>
        <dbReference type="EMBL" id="GMR50056.1"/>
    </source>
</evidence>